<feature type="compositionally biased region" description="Low complexity" evidence="1">
    <location>
        <begin position="81"/>
        <end position="98"/>
    </location>
</feature>
<evidence type="ECO:0000313" key="3">
    <source>
        <dbReference type="Proteomes" id="UP000324351"/>
    </source>
</evidence>
<protein>
    <submittedName>
        <fullName evidence="2">Uncharacterized protein</fullName>
    </submittedName>
</protein>
<dbReference type="Proteomes" id="UP000324351">
    <property type="component" value="Unassembled WGS sequence"/>
</dbReference>
<name>A0A5B1MAG8_9ACTN</name>
<proteinExistence type="predicted"/>
<accession>A0A5B1MAG8</accession>
<dbReference type="EMBL" id="VUJW01000001">
    <property type="protein sequence ID" value="KAA1428720.1"/>
    <property type="molecule type" value="Genomic_DNA"/>
</dbReference>
<dbReference type="RefSeq" id="WP_149748343.1">
    <property type="nucleotide sequence ID" value="NZ_VUJW01000001.1"/>
</dbReference>
<comment type="caution">
    <text evidence="2">The sequence shown here is derived from an EMBL/GenBank/DDBJ whole genome shotgun (WGS) entry which is preliminary data.</text>
</comment>
<gene>
    <name evidence="2" type="ORF">F0U47_00400</name>
</gene>
<sequence>MGRIWLLRGVAVAVFAVLVGAWAFGLAGLGTTSSSTPKPTPVPPDSSEVSDSQGPTVLQKGKPRRARGPRPSQDALPDPSPTTADDTPGTPDPTSAAPTPDPTRPSDDPPSSSPPSQTPSRPPSPPADECTDLASTIDCALDPVTGHP</sequence>
<reference evidence="2 3" key="2">
    <citation type="submission" date="2019-09" db="EMBL/GenBank/DDBJ databases">
        <authorList>
            <person name="Jin C."/>
        </authorList>
    </citation>
    <scope>NUCLEOTIDE SEQUENCE [LARGE SCALE GENOMIC DNA]</scope>
    <source>
        <strain evidence="2 3">BN140041</strain>
    </source>
</reference>
<evidence type="ECO:0000313" key="2">
    <source>
        <dbReference type="EMBL" id="KAA1428720.1"/>
    </source>
</evidence>
<organism evidence="2 3">
    <name type="scientific">Nocardioides antri</name>
    <dbReference type="NCBI Taxonomy" id="2607659"/>
    <lineage>
        <taxon>Bacteria</taxon>
        <taxon>Bacillati</taxon>
        <taxon>Actinomycetota</taxon>
        <taxon>Actinomycetes</taxon>
        <taxon>Propionibacteriales</taxon>
        <taxon>Nocardioidaceae</taxon>
        <taxon>Nocardioides</taxon>
    </lineage>
</organism>
<feature type="compositionally biased region" description="Pro residues" evidence="1">
    <location>
        <begin position="111"/>
        <end position="126"/>
    </location>
</feature>
<dbReference type="AlphaFoldDB" id="A0A5B1MAG8"/>
<evidence type="ECO:0000256" key="1">
    <source>
        <dbReference type="SAM" id="MobiDB-lite"/>
    </source>
</evidence>
<reference evidence="2 3" key="1">
    <citation type="submission" date="2019-09" db="EMBL/GenBank/DDBJ databases">
        <title>Nocardioides panacisoli sp. nov., isolated from the soil of a ginseng field.</title>
        <authorList>
            <person name="Cho C."/>
        </authorList>
    </citation>
    <scope>NUCLEOTIDE SEQUENCE [LARGE SCALE GENOMIC DNA]</scope>
    <source>
        <strain evidence="2 3">BN140041</strain>
    </source>
</reference>
<feature type="region of interest" description="Disordered" evidence="1">
    <location>
        <begin position="30"/>
        <end position="148"/>
    </location>
</feature>
<keyword evidence="3" id="KW-1185">Reference proteome</keyword>